<organism evidence="9 10">
    <name type="scientific">Orrella daihaiensis</name>
    <dbReference type="NCBI Taxonomy" id="2782176"/>
    <lineage>
        <taxon>Bacteria</taxon>
        <taxon>Pseudomonadati</taxon>
        <taxon>Pseudomonadota</taxon>
        <taxon>Betaproteobacteria</taxon>
        <taxon>Burkholderiales</taxon>
        <taxon>Alcaligenaceae</taxon>
        <taxon>Orrella</taxon>
    </lineage>
</organism>
<feature type="transmembrane region" description="Helical" evidence="8">
    <location>
        <begin position="137"/>
        <end position="158"/>
    </location>
</feature>
<evidence type="ECO:0000313" key="9">
    <source>
        <dbReference type="EMBL" id="UOD51112.1"/>
    </source>
</evidence>
<evidence type="ECO:0000256" key="6">
    <source>
        <dbReference type="ARBA" id="ARBA00022989"/>
    </source>
</evidence>
<evidence type="ECO:0000256" key="4">
    <source>
        <dbReference type="ARBA" id="ARBA00022475"/>
    </source>
</evidence>
<reference evidence="9 10" key="1">
    <citation type="submission" date="2020-11" db="EMBL/GenBank/DDBJ databases">
        <title>Algicoccus daihaiensis sp.nov., isolated from Daihai Lake in Inner Mongolia.</title>
        <authorList>
            <person name="Kai J."/>
        </authorList>
    </citation>
    <scope>NUCLEOTIDE SEQUENCE [LARGE SCALE GENOMIC DNA]</scope>
    <source>
        <strain evidence="10">f23</strain>
    </source>
</reference>
<keyword evidence="5 8" id="KW-0812">Transmembrane</keyword>
<protein>
    <submittedName>
        <fullName evidence="9">Iron ABC transporter permease</fullName>
    </submittedName>
</protein>
<keyword evidence="3" id="KW-0813">Transport</keyword>
<dbReference type="Proteomes" id="UP000831607">
    <property type="component" value="Chromosome"/>
</dbReference>
<feature type="transmembrane region" description="Helical" evidence="8">
    <location>
        <begin position="296"/>
        <end position="314"/>
    </location>
</feature>
<keyword evidence="10" id="KW-1185">Reference proteome</keyword>
<dbReference type="Pfam" id="PF01032">
    <property type="entry name" value="FecCD"/>
    <property type="match status" value="1"/>
</dbReference>
<dbReference type="Gene3D" id="1.10.3470.10">
    <property type="entry name" value="ABC transporter involved in vitamin B12 uptake, BtuC"/>
    <property type="match status" value="1"/>
</dbReference>
<proteinExistence type="inferred from homology"/>
<feature type="transmembrane region" description="Helical" evidence="8">
    <location>
        <begin position="83"/>
        <end position="101"/>
    </location>
</feature>
<evidence type="ECO:0000256" key="2">
    <source>
        <dbReference type="ARBA" id="ARBA00007935"/>
    </source>
</evidence>
<comment type="subcellular location">
    <subcellularLocation>
        <location evidence="1">Cell membrane</location>
        <topology evidence="1">Multi-pass membrane protein</topology>
    </subcellularLocation>
</comment>
<accession>A0ABY4APZ9</accession>
<evidence type="ECO:0000256" key="8">
    <source>
        <dbReference type="SAM" id="Phobius"/>
    </source>
</evidence>
<comment type="similarity">
    <text evidence="2">Belongs to the binding-protein-dependent transport system permease family. FecCD subfamily.</text>
</comment>
<feature type="transmembrane region" description="Helical" evidence="8">
    <location>
        <begin position="178"/>
        <end position="197"/>
    </location>
</feature>
<dbReference type="PANTHER" id="PTHR30472">
    <property type="entry name" value="FERRIC ENTEROBACTIN TRANSPORT SYSTEM PERMEASE PROTEIN"/>
    <property type="match status" value="1"/>
</dbReference>
<feature type="transmembrane region" description="Helical" evidence="8">
    <location>
        <begin position="268"/>
        <end position="290"/>
    </location>
</feature>
<sequence>MKFVWLLVGLLLLVFASLATGPVAVALPQWLAWLTGHADDQTRLVLGELRLPRTIMAVLTGATLAVGGAVMQSLFRNPLAEPGLVGVSAGAALGAVSAMVLGLTSLLIVGVAGFIGALLATALAWQFARGWPGSAGLLLAGVAINALVFSLISLLIAFASDDQIRSMTFWSLGSLTRAPWIVVLALTVWVPIGLWWIYRRWPCLNALLIGEAQAAHVGVNVSALRASMIVAMALLVGPLVAFTGAISFVGLLVPQFVRRVFGSDHRQLLPLVGLVGASVVLAADIVSRLLVAPAELPIGVVVSLVGAPAFLWLLRRPLA</sequence>
<gene>
    <name evidence="9" type="ORF">DHf2319_04210</name>
</gene>
<evidence type="ECO:0000256" key="5">
    <source>
        <dbReference type="ARBA" id="ARBA00022692"/>
    </source>
</evidence>
<dbReference type="PANTHER" id="PTHR30472:SF25">
    <property type="entry name" value="ABC TRANSPORTER PERMEASE PROTEIN MJ0876-RELATED"/>
    <property type="match status" value="1"/>
</dbReference>
<dbReference type="CDD" id="cd06550">
    <property type="entry name" value="TM_ABC_iron-siderophores_like"/>
    <property type="match status" value="1"/>
</dbReference>
<feature type="transmembrane region" description="Helical" evidence="8">
    <location>
        <begin position="107"/>
        <end position="125"/>
    </location>
</feature>
<dbReference type="SUPFAM" id="SSF81345">
    <property type="entry name" value="ABC transporter involved in vitamin B12 uptake, BtuC"/>
    <property type="match status" value="1"/>
</dbReference>
<dbReference type="InterPro" id="IPR037294">
    <property type="entry name" value="ABC_BtuC-like"/>
</dbReference>
<dbReference type="EMBL" id="CP063982">
    <property type="protein sequence ID" value="UOD51112.1"/>
    <property type="molecule type" value="Genomic_DNA"/>
</dbReference>
<keyword evidence="7 8" id="KW-0472">Membrane</keyword>
<evidence type="ECO:0000313" key="10">
    <source>
        <dbReference type="Proteomes" id="UP000831607"/>
    </source>
</evidence>
<evidence type="ECO:0000256" key="7">
    <source>
        <dbReference type="ARBA" id="ARBA00023136"/>
    </source>
</evidence>
<feature type="transmembrane region" description="Helical" evidence="8">
    <location>
        <begin position="229"/>
        <end position="256"/>
    </location>
</feature>
<keyword evidence="6 8" id="KW-1133">Transmembrane helix</keyword>
<name>A0ABY4APZ9_9BURK</name>
<evidence type="ECO:0000256" key="3">
    <source>
        <dbReference type="ARBA" id="ARBA00022448"/>
    </source>
</evidence>
<dbReference type="RefSeq" id="WP_243479581.1">
    <property type="nucleotide sequence ID" value="NZ_CP063982.1"/>
</dbReference>
<keyword evidence="4" id="KW-1003">Cell membrane</keyword>
<evidence type="ECO:0000256" key="1">
    <source>
        <dbReference type="ARBA" id="ARBA00004651"/>
    </source>
</evidence>
<dbReference type="InterPro" id="IPR000522">
    <property type="entry name" value="ABC_transptr_permease_BtuC"/>
</dbReference>